<dbReference type="Pfam" id="PF04895">
    <property type="entry name" value="Nre_C"/>
    <property type="match status" value="1"/>
</dbReference>
<dbReference type="InterPro" id="IPR006979">
    <property type="entry name" value="Nre_C"/>
</dbReference>
<dbReference type="PANTHER" id="PTHR38136">
    <property type="entry name" value="DNA REPAIR PROTEIN"/>
    <property type="match status" value="1"/>
</dbReference>
<keyword evidence="5" id="KW-1185">Reference proteome</keyword>
<evidence type="ECO:0000259" key="3">
    <source>
        <dbReference type="Pfam" id="PF04895"/>
    </source>
</evidence>
<comment type="function">
    <text evidence="1">Involved in DNA damage repair.</text>
</comment>
<dbReference type="GO" id="GO:0006281">
    <property type="term" value="P:DNA repair"/>
    <property type="evidence" value="ECO:0007669"/>
    <property type="project" value="UniProtKB-UniRule"/>
</dbReference>
<gene>
    <name evidence="4" type="primary">nreA</name>
    <name evidence="4" type="ORF">ACFQJ4_03545</name>
</gene>
<dbReference type="InterPro" id="IPR033167">
    <property type="entry name" value="Nre"/>
</dbReference>
<comment type="caution">
    <text evidence="1">Lacks conserved residue(s) required for the propagation of feature annotation.</text>
</comment>
<dbReference type="EMBL" id="JBHTAP010000001">
    <property type="protein sequence ID" value="MFC7234385.1"/>
    <property type="molecule type" value="Genomic_DNA"/>
</dbReference>
<name>A0ABD5ZLL5_9EURY</name>
<evidence type="ECO:0000313" key="5">
    <source>
        <dbReference type="Proteomes" id="UP001596398"/>
    </source>
</evidence>
<dbReference type="PANTHER" id="PTHR38136:SF2">
    <property type="entry name" value="DNA REPAIR PROTEIN"/>
    <property type="match status" value="1"/>
</dbReference>
<keyword evidence="1" id="KW-0227">DNA damage</keyword>
<sequence length="425" mass="46914">MELGDYIEGLGDDEAARRRQLAQEKSYAITEYLEDAERSMDETLQGDSLFGSTAPGIFVGRSSYPDVSAGVLAPVAEPERAADFETGPHWYERGYSIDDVFRSRTSLLNSSQRTNVHVADSWDGFTGVQREVAIADRPVDVEVGLDGRPEVDMDVSFADISTPTGPRATAEYADLAENPHVPKPVEYTLSDDDWGAQGAMTYLYNRGLDVYQIENVLSAGALGVAENRKLVPTRWSITAVDDTICEFLRGQVYNAPSVDATEVWYNEYLGNRFWVILAPGDFEYELVELKAPGSVWNPEGRGYSVTSDYEGFDGRTDYASETAGAYYAAKLGALEHLADRGRQAKVLVVRHVTPDYWGPAGVWQVRETVRNAFTEGEPGEAETLHDAVKELLPRWPVDLEALRRNSELVAGVQSSLAAFARKEGL</sequence>
<feature type="domain" description="Archaeal Nre N-terminal" evidence="2">
    <location>
        <begin position="21"/>
        <end position="297"/>
    </location>
</feature>
<evidence type="ECO:0000256" key="1">
    <source>
        <dbReference type="HAMAP-Rule" id="MF_02096"/>
    </source>
</evidence>
<dbReference type="Pfam" id="PF04894">
    <property type="entry name" value="Nre_N"/>
    <property type="match status" value="1"/>
</dbReference>
<dbReference type="InterPro" id="IPR006978">
    <property type="entry name" value="Nre_N"/>
</dbReference>
<comment type="caution">
    <text evidence="4">The sequence shown here is derived from an EMBL/GenBank/DDBJ whole genome shotgun (WGS) entry which is preliminary data.</text>
</comment>
<dbReference type="InterPro" id="IPR053546">
    <property type="entry name" value="Nre_DNA_repair"/>
</dbReference>
<dbReference type="Proteomes" id="UP001596398">
    <property type="component" value="Unassembled WGS sequence"/>
</dbReference>
<protein>
    <recommendedName>
        <fullName evidence="1">DNA repair protein</fullName>
    </recommendedName>
</protein>
<dbReference type="HAMAP" id="MF_02096">
    <property type="entry name" value="Nre"/>
    <property type="match status" value="1"/>
</dbReference>
<dbReference type="AlphaFoldDB" id="A0ABD5ZLL5"/>
<keyword evidence="1" id="KW-0234">DNA repair</keyword>
<dbReference type="RefSeq" id="WP_276235388.1">
    <property type="nucleotide sequence ID" value="NZ_CP119802.1"/>
</dbReference>
<comment type="similarity">
    <text evidence="1">Belongs to the Nre family.</text>
</comment>
<dbReference type="GeneID" id="79266053"/>
<evidence type="ECO:0000259" key="2">
    <source>
        <dbReference type="Pfam" id="PF04894"/>
    </source>
</evidence>
<accession>A0ABD5ZLL5</accession>
<reference evidence="4 5" key="1">
    <citation type="journal article" date="2019" name="Int. J. Syst. Evol. Microbiol.">
        <title>The Global Catalogue of Microorganisms (GCM) 10K type strain sequencing project: providing services to taxonomists for standard genome sequencing and annotation.</title>
        <authorList>
            <consortium name="The Broad Institute Genomics Platform"/>
            <consortium name="The Broad Institute Genome Sequencing Center for Infectious Disease"/>
            <person name="Wu L."/>
            <person name="Ma J."/>
        </authorList>
    </citation>
    <scope>NUCLEOTIDE SEQUENCE [LARGE SCALE GENOMIC DNA]</scope>
    <source>
        <strain evidence="4 5">DT85</strain>
    </source>
</reference>
<evidence type="ECO:0000313" key="4">
    <source>
        <dbReference type="EMBL" id="MFC7234385.1"/>
    </source>
</evidence>
<proteinExistence type="inferred from homology"/>
<organism evidence="4 5">
    <name type="scientific">Halosegnis marinus</name>
    <dbReference type="NCBI Taxonomy" id="3034023"/>
    <lineage>
        <taxon>Archaea</taxon>
        <taxon>Methanobacteriati</taxon>
        <taxon>Methanobacteriota</taxon>
        <taxon>Stenosarchaea group</taxon>
        <taxon>Halobacteria</taxon>
        <taxon>Halobacteriales</taxon>
        <taxon>Natronomonadaceae</taxon>
        <taxon>Halosegnis</taxon>
    </lineage>
</organism>
<dbReference type="NCBIfam" id="NF041387">
    <property type="entry name" value="DNArepr_NreA_Halo"/>
    <property type="match status" value="1"/>
</dbReference>
<feature type="domain" description="Archaeal Nre C-terminal" evidence="3">
    <location>
        <begin position="310"/>
        <end position="419"/>
    </location>
</feature>